<dbReference type="Pfam" id="PF00583">
    <property type="entry name" value="Acetyltransf_1"/>
    <property type="match status" value="1"/>
</dbReference>
<accession>A0ABS2K6Q3</accession>
<name>A0ABS2K6Q3_9GAMM</name>
<organism evidence="2 3">
    <name type="scientific">Dyella flava</name>
    <dbReference type="NCBI Taxonomy" id="1920170"/>
    <lineage>
        <taxon>Bacteria</taxon>
        <taxon>Pseudomonadati</taxon>
        <taxon>Pseudomonadota</taxon>
        <taxon>Gammaproteobacteria</taxon>
        <taxon>Lysobacterales</taxon>
        <taxon>Rhodanobacteraceae</taxon>
        <taxon>Dyella</taxon>
    </lineage>
</organism>
<proteinExistence type="predicted"/>
<dbReference type="SUPFAM" id="SSF55729">
    <property type="entry name" value="Acyl-CoA N-acyltransferases (Nat)"/>
    <property type="match status" value="1"/>
</dbReference>
<dbReference type="InterPro" id="IPR016181">
    <property type="entry name" value="Acyl_CoA_acyltransferase"/>
</dbReference>
<dbReference type="InterPro" id="IPR000182">
    <property type="entry name" value="GNAT_dom"/>
</dbReference>
<comment type="caution">
    <text evidence="2">The sequence shown here is derived from an EMBL/GenBank/DDBJ whole genome shotgun (WGS) entry which is preliminary data.</text>
</comment>
<dbReference type="CDD" id="cd04301">
    <property type="entry name" value="NAT_SF"/>
    <property type="match status" value="1"/>
</dbReference>
<evidence type="ECO:0000259" key="1">
    <source>
        <dbReference type="PROSITE" id="PS51186"/>
    </source>
</evidence>
<dbReference type="EMBL" id="JADIKE010000038">
    <property type="protein sequence ID" value="MBM7126885.1"/>
    <property type="molecule type" value="Genomic_DNA"/>
</dbReference>
<dbReference type="PANTHER" id="PTHR43138">
    <property type="entry name" value="ACETYLTRANSFERASE, GNAT FAMILY"/>
    <property type="match status" value="1"/>
</dbReference>
<protein>
    <submittedName>
        <fullName evidence="2">GNAT family N-acetyltransferase</fullName>
    </submittedName>
</protein>
<evidence type="ECO:0000313" key="2">
    <source>
        <dbReference type="EMBL" id="MBM7126885.1"/>
    </source>
</evidence>
<feature type="domain" description="N-acetyltransferase" evidence="1">
    <location>
        <begin position="10"/>
        <end position="169"/>
    </location>
</feature>
<dbReference type="Gene3D" id="3.40.630.30">
    <property type="match status" value="1"/>
</dbReference>
<dbReference type="RefSeq" id="WP_204683431.1">
    <property type="nucleotide sequence ID" value="NZ_BSNR01000007.1"/>
</dbReference>
<dbReference type="PROSITE" id="PS51186">
    <property type="entry name" value="GNAT"/>
    <property type="match status" value="1"/>
</dbReference>
<sequence length="169" mass="18962">MSDSTTTAELAFRELRADEFPRVWPIFQAVIATGDTYSYPPDLSMEQAREWWTTPPSRCFVAERDEEILGCYMFKPNQPGLGDHVANAGYMVSPRARGQGIAGKMCEHSMQQARQAGFTAMQFNFVVSTNTTAVRLWQRLGFTIVGQVPGAFRHAVHGPTDIYVMHRAL</sequence>
<gene>
    <name evidence="2" type="ORF">ISP19_16025</name>
</gene>
<keyword evidence="3" id="KW-1185">Reference proteome</keyword>
<dbReference type="PANTHER" id="PTHR43138:SF1">
    <property type="entry name" value="N-ACETYLTRANSFERASE ACA1"/>
    <property type="match status" value="1"/>
</dbReference>
<reference evidence="2" key="1">
    <citation type="submission" date="2020-10" db="EMBL/GenBank/DDBJ databases">
        <title>Phylogeny of dyella-like bacteria.</title>
        <authorList>
            <person name="Fu J."/>
        </authorList>
    </citation>
    <scope>NUCLEOTIDE SEQUENCE</scope>
    <source>
        <strain evidence="2">DHOC52</strain>
    </source>
</reference>
<evidence type="ECO:0000313" key="3">
    <source>
        <dbReference type="Proteomes" id="UP001430149"/>
    </source>
</evidence>
<dbReference type="Proteomes" id="UP001430149">
    <property type="component" value="Unassembled WGS sequence"/>
</dbReference>
<dbReference type="InterPro" id="IPR052742">
    <property type="entry name" value="Mito_N-acetyltransferase"/>
</dbReference>